<sequence length="124" mass="13981">MRRIFARADGHRATSDGQISVPLSREEEYSSDLSNESSDLEAQDDDFLQPNAIQLIAPITDRSRRHLSRGRRKKRQERGGVGTGARPKRHQLLAPISSNARTHPTITAKQNQQSVKERTQRIGL</sequence>
<organism evidence="2 3">
    <name type="scientific">Parascaris univalens</name>
    <name type="common">Nematode worm</name>
    <dbReference type="NCBI Taxonomy" id="6257"/>
    <lineage>
        <taxon>Eukaryota</taxon>
        <taxon>Metazoa</taxon>
        <taxon>Ecdysozoa</taxon>
        <taxon>Nematoda</taxon>
        <taxon>Chromadorea</taxon>
        <taxon>Rhabditida</taxon>
        <taxon>Spirurina</taxon>
        <taxon>Ascaridomorpha</taxon>
        <taxon>Ascaridoidea</taxon>
        <taxon>Ascarididae</taxon>
        <taxon>Parascaris</taxon>
    </lineage>
</organism>
<name>A0A915C1Q2_PARUN</name>
<dbReference type="WBParaSite" id="PgR078_g040_t07">
    <property type="protein sequence ID" value="PgR078_g040_t07"/>
    <property type="gene ID" value="PgR078_g040"/>
</dbReference>
<feature type="compositionally biased region" description="Basic and acidic residues" evidence="1">
    <location>
        <begin position="115"/>
        <end position="124"/>
    </location>
</feature>
<accession>A0A915C1Q2</accession>
<reference evidence="3" key="1">
    <citation type="submission" date="2022-11" db="UniProtKB">
        <authorList>
            <consortium name="WormBaseParasite"/>
        </authorList>
    </citation>
    <scope>IDENTIFICATION</scope>
</reference>
<evidence type="ECO:0000256" key="1">
    <source>
        <dbReference type="SAM" id="MobiDB-lite"/>
    </source>
</evidence>
<feature type="compositionally biased region" description="Basic residues" evidence="1">
    <location>
        <begin position="63"/>
        <end position="76"/>
    </location>
</feature>
<feature type="compositionally biased region" description="Polar residues" evidence="1">
    <location>
        <begin position="96"/>
        <end position="114"/>
    </location>
</feature>
<proteinExistence type="predicted"/>
<evidence type="ECO:0000313" key="2">
    <source>
        <dbReference type="Proteomes" id="UP000887569"/>
    </source>
</evidence>
<protein>
    <submittedName>
        <fullName evidence="3">F-box domain-containing protein</fullName>
    </submittedName>
</protein>
<feature type="compositionally biased region" description="Acidic residues" evidence="1">
    <location>
        <begin position="38"/>
        <end position="47"/>
    </location>
</feature>
<dbReference type="AlphaFoldDB" id="A0A915C1Q2"/>
<evidence type="ECO:0000313" key="3">
    <source>
        <dbReference type="WBParaSite" id="PgR078_g040_t07"/>
    </source>
</evidence>
<keyword evidence="2" id="KW-1185">Reference proteome</keyword>
<feature type="region of interest" description="Disordered" evidence="1">
    <location>
        <begin position="1"/>
        <end position="124"/>
    </location>
</feature>
<feature type="compositionally biased region" description="Basic and acidic residues" evidence="1">
    <location>
        <begin position="1"/>
        <end position="14"/>
    </location>
</feature>
<dbReference type="Proteomes" id="UP000887569">
    <property type="component" value="Unplaced"/>
</dbReference>